<evidence type="ECO:0000256" key="3">
    <source>
        <dbReference type="ARBA" id="ARBA00023157"/>
    </source>
</evidence>
<reference evidence="4" key="1">
    <citation type="submission" date="2020-11" db="EMBL/GenBank/DDBJ databases">
        <authorList>
            <person name="Tran Van P."/>
        </authorList>
    </citation>
    <scope>NUCLEOTIDE SEQUENCE</scope>
</reference>
<dbReference type="PANTHER" id="PTHR46690">
    <property type="entry name" value="CYTOCHROME C OXIDASE ASSEMBLY FACTOR 6 HOMOLOG"/>
    <property type="match status" value="1"/>
</dbReference>
<dbReference type="GO" id="GO:0005739">
    <property type="term" value="C:mitochondrion"/>
    <property type="evidence" value="ECO:0007669"/>
    <property type="project" value="UniProtKB-SubCell"/>
</dbReference>
<dbReference type="GO" id="GO:0008535">
    <property type="term" value="P:respiratory chain complex IV assembly"/>
    <property type="evidence" value="ECO:0007669"/>
    <property type="project" value="InterPro"/>
</dbReference>
<dbReference type="OrthoDB" id="16284at2759"/>
<dbReference type="AlphaFoldDB" id="A0A7R9KF43"/>
<dbReference type="Pfam" id="PF02297">
    <property type="entry name" value="COX6B"/>
    <property type="match status" value="1"/>
</dbReference>
<dbReference type="EMBL" id="CAJPIZ010000284">
    <property type="protein sequence ID" value="CAG2101028.1"/>
    <property type="molecule type" value="Genomic_DNA"/>
</dbReference>
<evidence type="ECO:0008006" key="6">
    <source>
        <dbReference type="Google" id="ProtNLM"/>
    </source>
</evidence>
<evidence type="ECO:0000313" key="4">
    <source>
        <dbReference type="EMBL" id="CAD7620598.1"/>
    </source>
</evidence>
<keyword evidence="5" id="KW-1185">Reference proteome</keyword>
<dbReference type="EMBL" id="OC854859">
    <property type="protein sequence ID" value="CAD7620598.1"/>
    <property type="molecule type" value="Genomic_DNA"/>
</dbReference>
<protein>
    <recommendedName>
        <fullName evidence="6">Cytochrome c oxidase assembly factor 6 homolog</fullName>
    </recommendedName>
</protein>
<dbReference type="InterPro" id="IPR048280">
    <property type="entry name" value="COX6B-like"/>
</dbReference>
<gene>
    <name evidence="4" type="ORF">OSB1V03_LOCUS1079</name>
</gene>
<dbReference type="Proteomes" id="UP000759131">
    <property type="component" value="Unassembled WGS sequence"/>
</dbReference>
<dbReference type="GO" id="GO:0042775">
    <property type="term" value="P:mitochondrial ATP synthesis coupled electron transport"/>
    <property type="evidence" value="ECO:0007669"/>
    <property type="project" value="TreeGrafter"/>
</dbReference>
<keyword evidence="3" id="KW-1015">Disulfide bond</keyword>
<evidence type="ECO:0000313" key="5">
    <source>
        <dbReference type="Proteomes" id="UP000759131"/>
    </source>
</evidence>
<accession>A0A7R9KF43</accession>
<evidence type="ECO:0000256" key="2">
    <source>
        <dbReference type="ARBA" id="ARBA00023128"/>
    </source>
</evidence>
<dbReference type="InterPro" id="IPR042289">
    <property type="entry name" value="COA6"/>
</dbReference>
<name>A0A7R9KF43_9ACAR</name>
<dbReference type="PANTHER" id="PTHR46690:SF1">
    <property type="entry name" value="CYTOCHROME C OXIDASE ASSEMBLY FACTOR 6 HOMOLOG"/>
    <property type="match status" value="1"/>
</dbReference>
<dbReference type="SUPFAM" id="SSF47694">
    <property type="entry name" value="Cytochrome c oxidase subunit h"/>
    <property type="match status" value="1"/>
</dbReference>
<comment type="subcellular location">
    <subcellularLocation>
        <location evidence="1">Mitochondrion</location>
    </subcellularLocation>
</comment>
<dbReference type="InterPro" id="IPR036549">
    <property type="entry name" value="CX6/COA6-like_sf"/>
</dbReference>
<organism evidence="4">
    <name type="scientific">Medioppia subpectinata</name>
    <dbReference type="NCBI Taxonomy" id="1979941"/>
    <lineage>
        <taxon>Eukaryota</taxon>
        <taxon>Metazoa</taxon>
        <taxon>Ecdysozoa</taxon>
        <taxon>Arthropoda</taxon>
        <taxon>Chelicerata</taxon>
        <taxon>Arachnida</taxon>
        <taxon>Acari</taxon>
        <taxon>Acariformes</taxon>
        <taxon>Sarcoptiformes</taxon>
        <taxon>Oribatida</taxon>
        <taxon>Brachypylina</taxon>
        <taxon>Oppioidea</taxon>
        <taxon>Oppiidae</taxon>
        <taxon>Medioppia</taxon>
    </lineage>
</organism>
<proteinExistence type="predicted"/>
<sequence length="84" mass="10312">MMMSYPNKEQRTKCYTARDGLWNCLDTNEDNREKCLQIRKAFEDQCPPQWVTHFDRKREYLKYKDKIENEGFEPIDQTKNEDKK</sequence>
<keyword evidence="2" id="KW-0496">Mitochondrion</keyword>
<dbReference type="Gene3D" id="1.10.10.140">
    <property type="entry name" value="Cytochrome c oxidase, subunit VIb"/>
    <property type="match status" value="1"/>
</dbReference>
<evidence type="ECO:0000256" key="1">
    <source>
        <dbReference type="ARBA" id="ARBA00004173"/>
    </source>
</evidence>